<organism evidence="1 2">
    <name type="scientific">Nyssa sinensis</name>
    <dbReference type="NCBI Taxonomy" id="561372"/>
    <lineage>
        <taxon>Eukaryota</taxon>
        <taxon>Viridiplantae</taxon>
        <taxon>Streptophyta</taxon>
        <taxon>Embryophyta</taxon>
        <taxon>Tracheophyta</taxon>
        <taxon>Spermatophyta</taxon>
        <taxon>Magnoliopsida</taxon>
        <taxon>eudicotyledons</taxon>
        <taxon>Gunneridae</taxon>
        <taxon>Pentapetalae</taxon>
        <taxon>asterids</taxon>
        <taxon>Cornales</taxon>
        <taxon>Nyssaceae</taxon>
        <taxon>Nyssa</taxon>
    </lineage>
</organism>
<gene>
    <name evidence="1" type="ORF">F0562_006151</name>
</gene>
<protein>
    <submittedName>
        <fullName evidence="1">Uncharacterized protein</fullName>
    </submittedName>
</protein>
<accession>A0A5J5AP45</accession>
<dbReference type="AlphaFoldDB" id="A0A5J5AP45"/>
<reference evidence="1 2" key="1">
    <citation type="submission" date="2019-09" db="EMBL/GenBank/DDBJ databases">
        <title>A chromosome-level genome assembly of the Chinese tupelo Nyssa sinensis.</title>
        <authorList>
            <person name="Yang X."/>
            <person name="Kang M."/>
            <person name="Yang Y."/>
            <person name="Xiong H."/>
            <person name="Wang M."/>
            <person name="Zhang Z."/>
            <person name="Wang Z."/>
            <person name="Wu H."/>
            <person name="Ma T."/>
            <person name="Liu J."/>
            <person name="Xi Z."/>
        </authorList>
    </citation>
    <scope>NUCLEOTIDE SEQUENCE [LARGE SCALE GENOMIC DNA]</scope>
    <source>
        <strain evidence="1">J267</strain>
        <tissue evidence="1">Leaf</tissue>
    </source>
</reference>
<dbReference type="Proteomes" id="UP000325577">
    <property type="component" value="Linkage Group LG2"/>
</dbReference>
<name>A0A5J5AP45_9ASTE</name>
<evidence type="ECO:0000313" key="1">
    <source>
        <dbReference type="EMBL" id="KAA8531496.1"/>
    </source>
</evidence>
<evidence type="ECO:0000313" key="2">
    <source>
        <dbReference type="Proteomes" id="UP000325577"/>
    </source>
</evidence>
<keyword evidence="2" id="KW-1185">Reference proteome</keyword>
<proteinExistence type="predicted"/>
<sequence>MFSSMPSWLRLRCWAEGSPCTRSLRRSCGLLFTPPSAHFFTCNCLQSFKSCVKLGWQKVRRVRIKSQFDFDIK</sequence>
<dbReference type="EMBL" id="CM018043">
    <property type="protein sequence ID" value="KAA8531496.1"/>
    <property type="molecule type" value="Genomic_DNA"/>
</dbReference>